<dbReference type="InterPro" id="IPR044666">
    <property type="entry name" value="Cyclophilin_A-like"/>
</dbReference>
<comment type="catalytic activity">
    <reaction evidence="1 5">
        <text>[protein]-peptidylproline (omega=180) = [protein]-peptidylproline (omega=0)</text>
        <dbReference type="Rhea" id="RHEA:16237"/>
        <dbReference type="Rhea" id="RHEA-COMP:10747"/>
        <dbReference type="Rhea" id="RHEA-COMP:10748"/>
        <dbReference type="ChEBI" id="CHEBI:83833"/>
        <dbReference type="ChEBI" id="CHEBI:83834"/>
        <dbReference type="EC" id="5.2.1.8"/>
    </reaction>
</comment>
<keyword evidence="3 5" id="KW-0413">Isomerase</keyword>
<feature type="non-terminal residue" evidence="7">
    <location>
        <position position="1"/>
    </location>
</feature>
<dbReference type="GO" id="GO:0003755">
    <property type="term" value="F:peptidyl-prolyl cis-trans isomerase activity"/>
    <property type="evidence" value="ECO:0007669"/>
    <property type="project" value="UniProtKB-UniRule"/>
</dbReference>
<dbReference type="Gene3D" id="2.40.100.10">
    <property type="entry name" value="Cyclophilin-like"/>
    <property type="match status" value="1"/>
</dbReference>
<evidence type="ECO:0000313" key="8">
    <source>
        <dbReference type="Proteomes" id="UP000274922"/>
    </source>
</evidence>
<sequence>QSVVVETSLGDITLRLLPGDAPVACANFVGLAQKGYYDQIAFHRIIKGFMVQTGCPRGDGTGGTSVWDVGIDTEVGLSPLARHDGAGVVSMANRSVPRSTGSQWFITTAPAPWLDGKHSVFARVVGGMDVVRRIERVPVDATDRPTEAVPTILSLRLKMH</sequence>
<reference evidence="8" key="1">
    <citation type="journal article" date="2018" name="Nat. Microbiol.">
        <title>Leveraging single-cell genomics to expand the fungal tree of life.</title>
        <authorList>
            <person name="Ahrendt S.R."/>
            <person name="Quandt C.A."/>
            <person name="Ciobanu D."/>
            <person name="Clum A."/>
            <person name="Salamov A."/>
            <person name="Andreopoulos B."/>
            <person name="Cheng J.F."/>
            <person name="Woyke T."/>
            <person name="Pelin A."/>
            <person name="Henrissat B."/>
            <person name="Reynolds N.K."/>
            <person name="Benny G.L."/>
            <person name="Smith M.E."/>
            <person name="James T.Y."/>
            <person name="Grigoriev I.V."/>
        </authorList>
    </citation>
    <scope>NUCLEOTIDE SEQUENCE [LARGE SCALE GENOMIC DNA]</scope>
    <source>
        <strain evidence="8">ATCC 52028</strain>
    </source>
</reference>
<dbReference type="EC" id="5.2.1.8" evidence="5"/>
<dbReference type="Pfam" id="PF00160">
    <property type="entry name" value="Pro_isomerase"/>
    <property type="match status" value="1"/>
</dbReference>
<evidence type="ECO:0000256" key="2">
    <source>
        <dbReference type="ARBA" id="ARBA00023110"/>
    </source>
</evidence>
<evidence type="ECO:0000256" key="5">
    <source>
        <dbReference type="RuleBase" id="RU363019"/>
    </source>
</evidence>
<name>A0A4P9XD80_9FUNG</name>
<protein>
    <recommendedName>
        <fullName evidence="5">Peptidyl-prolyl cis-trans isomerase</fullName>
        <shortName evidence="5">PPIase</shortName>
        <ecNumber evidence="5">5.2.1.8</ecNumber>
    </recommendedName>
</protein>
<evidence type="ECO:0000256" key="3">
    <source>
        <dbReference type="ARBA" id="ARBA00023235"/>
    </source>
</evidence>
<gene>
    <name evidence="7" type="ORF">CXG81DRAFT_9539</name>
</gene>
<dbReference type="EMBL" id="ML014123">
    <property type="protein sequence ID" value="RKP03402.1"/>
    <property type="molecule type" value="Genomic_DNA"/>
</dbReference>
<dbReference type="SUPFAM" id="SSF50891">
    <property type="entry name" value="Cyclophilin-like"/>
    <property type="match status" value="1"/>
</dbReference>
<comment type="similarity">
    <text evidence="4">Belongs to the cyclophilin-type PPIase family. PPIL1 subfamily.</text>
</comment>
<keyword evidence="8" id="KW-1185">Reference proteome</keyword>
<accession>A0A4P9XD80</accession>
<dbReference type="PIRSF" id="PIRSF001467">
    <property type="entry name" value="Peptidylpro_ismrse"/>
    <property type="match status" value="1"/>
</dbReference>
<feature type="domain" description="PPIase cyclophilin-type" evidence="6">
    <location>
        <begin position="1"/>
        <end position="149"/>
    </location>
</feature>
<proteinExistence type="inferred from homology"/>
<dbReference type="PROSITE" id="PS50072">
    <property type="entry name" value="CSA_PPIASE_2"/>
    <property type="match status" value="1"/>
</dbReference>
<dbReference type="InterPro" id="IPR024936">
    <property type="entry name" value="Cyclophilin-type_PPIase"/>
</dbReference>
<evidence type="ECO:0000256" key="4">
    <source>
        <dbReference type="ARBA" id="ARBA00038147"/>
    </source>
</evidence>
<organism evidence="7 8">
    <name type="scientific">Caulochytrium protostelioides</name>
    <dbReference type="NCBI Taxonomy" id="1555241"/>
    <lineage>
        <taxon>Eukaryota</taxon>
        <taxon>Fungi</taxon>
        <taxon>Fungi incertae sedis</taxon>
        <taxon>Chytridiomycota</taxon>
        <taxon>Chytridiomycota incertae sedis</taxon>
        <taxon>Chytridiomycetes</taxon>
        <taxon>Caulochytriales</taxon>
        <taxon>Caulochytriaceae</taxon>
        <taxon>Caulochytrium</taxon>
    </lineage>
</organism>
<dbReference type="InterPro" id="IPR029000">
    <property type="entry name" value="Cyclophilin-like_dom_sf"/>
</dbReference>
<dbReference type="STRING" id="1555241.A0A4P9XD80"/>
<dbReference type="PANTHER" id="PTHR45625:SF4">
    <property type="entry name" value="PEPTIDYLPROLYL ISOMERASE DOMAIN AND WD REPEAT-CONTAINING PROTEIN 1"/>
    <property type="match status" value="1"/>
</dbReference>
<evidence type="ECO:0000256" key="1">
    <source>
        <dbReference type="ARBA" id="ARBA00000971"/>
    </source>
</evidence>
<evidence type="ECO:0000259" key="6">
    <source>
        <dbReference type="PROSITE" id="PS50072"/>
    </source>
</evidence>
<dbReference type="PANTHER" id="PTHR45625">
    <property type="entry name" value="PEPTIDYL-PROLYL CIS-TRANS ISOMERASE-RELATED"/>
    <property type="match status" value="1"/>
</dbReference>
<evidence type="ECO:0000313" key="7">
    <source>
        <dbReference type="EMBL" id="RKP03402.1"/>
    </source>
</evidence>
<dbReference type="AlphaFoldDB" id="A0A4P9XD80"/>
<dbReference type="InterPro" id="IPR002130">
    <property type="entry name" value="Cyclophilin-type_PPIase_dom"/>
</dbReference>
<dbReference type="Proteomes" id="UP000274922">
    <property type="component" value="Unassembled WGS sequence"/>
</dbReference>
<comment type="function">
    <text evidence="5">PPIases accelerate the folding of proteins. It catalyzes the cis-trans isomerization of proline imidic peptide bonds in oligopeptides.</text>
</comment>
<dbReference type="OrthoDB" id="271386at2759"/>
<keyword evidence="2 5" id="KW-0697">Rotamase</keyword>
<dbReference type="PRINTS" id="PR00153">
    <property type="entry name" value="CSAPPISMRASE"/>
</dbReference>